<feature type="non-terminal residue" evidence="2">
    <location>
        <position position="190"/>
    </location>
</feature>
<evidence type="ECO:0000259" key="1">
    <source>
        <dbReference type="Pfam" id="PF20236"/>
    </source>
</evidence>
<dbReference type="OrthoDB" id="3256331at2759"/>
<sequence>DSEITLLPPEPTISLVFSTPSVTNSTLFVDARPIVRISTTDAAGDHTTICDANTKELLVDIQHHTLRSDTVTFTHHFDGKPLKLKEWLKEETLGDGSPAWAMETSVGSLVWRPDVSFRLAVIVGGETAQPIAWAHLQTHSTPLTLVISRGTQAIRDEIVASFIVLEQRMRMSEKGYAKADGWFAVNRTVL</sequence>
<protein>
    <recommendedName>
        <fullName evidence="1">DUF6593 domain-containing protein</fullName>
    </recommendedName>
</protein>
<dbReference type="EMBL" id="KL142399">
    <property type="protein sequence ID" value="KDR69954.1"/>
    <property type="molecule type" value="Genomic_DNA"/>
</dbReference>
<keyword evidence="3" id="KW-1185">Reference proteome</keyword>
<evidence type="ECO:0000313" key="2">
    <source>
        <dbReference type="EMBL" id="KDR69954.1"/>
    </source>
</evidence>
<proteinExistence type="predicted"/>
<evidence type="ECO:0000313" key="3">
    <source>
        <dbReference type="Proteomes" id="UP000027222"/>
    </source>
</evidence>
<dbReference type="Pfam" id="PF20236">
    <property type="entry name" value="DUF6593"/>
    <property type="match status" value="1"/>
</dbReference>
<gene>
    <name evidence="2" type="ORF">GALMADRAFT_31287</name>
</gene>
<dbReference type="InterPro" id="IPR046528">
    <property type="entry name" value="DUF6593"/>
</dbReference>
<dbReference type="Proteomes" id="UP000027222">
    <property type="component" value="Unassembled WGS sequence"/>
</dbReference>
<feature type="non-terminal residue" evidence="2">
    <location>
        <position position="1"/>
    </location>
</feature>
<reference evidence="3" key="1">
    <citation type="journal article" date="2014" name="Proc. Natl. Acad. Sci. U.S.A.">
        <title>Extensive sampling of basidiomycete genomes demonstrates inadequacy of the white-rot/brown-rot paradigm for wood decay fungi.</title>
        <authorList>
            <person name="Riley R."/>
            <person name="Salamov A.A."/>
            <person name="Brown D.W."/>
            <person name="Nagy L.G."/>
            <person name="Floudas D."/>
            <person name="Held B.W."/>
            <person name="Levasseur A."/>
            <person name="Lombard V."/>
            <person name="Morin E."/>
            <person name="Otillar R."/>
            <person name="Lindquist E.A."/>
            <person name="Sun H."/>
            <person name="LaButti K.M."/>
            <person name="Schmutz J."/>
            <person name="Jabbour D."/>
            <person name="Luo H."/>
            <person name="Baker S.E."/>
            <person name="Pisabarro A.G."/>
            <person name="Walton J.D."/>
            <person name="Blanchette R.A."/>
            <person name="Henrissat B."/>
            <person name="Martin F."/>
            <person name="Cullen D."/>
            <person name="Hibbett D.S."/>
            <person name="Grigoriev I.V."/>
        </authorList>
    </citation>
    <scope>NUCLEOTIDE SEQUENCE [LARGE SCALE GENOMIC DNA]</scope>
    <source>
        <strain evidence="3">CBS 339.88</strain>
    </source>
</reference>
<name>A0A067SQM8_GALM3</name>
<dbReference type="AlphaFoldDB" id="A0A067SQM8"/>
<dbReference type="HOGENOM" id="CLU_084280_2_1_1"/>
<accession>A0A067SQM8</accession>
<feature type="domain" description="DUF6593" evidence="1">
    <location>
        <begin position="21"/>
        <end position="171"/>
    </location>
</feature>
<organism evidence="2 3">
    <name type="scientific">Galerina marginata (strain CBS 339.88)</name>
    <dbReference type="NCBI Taxonomy" id="685588"/>
    <lineage>
        <taxon>Eukaryota</taxon>
        <taxon>Fungi</taxon>
        <taxon>Dikarya</taxon>
        <taxon>Basidiomycota</taxon>
        <taxon>Agaricomycotina</taxon>
        <taxon>Agaricomycetes</taxon>
        <taxon>Agaricomycetidae</taxon>
        <taxon>Agaricales</taxon>
        <taxon>Agaricineae</taxon>
        <taxon>Strophariaceae</taxon>
        <taxon>Galerina</taxon>
    </lineage>
</organism>